<dbReference type="InterPro" id="IPR010930">
    <property type="entry name" value="Flg_bb/hook_C_dom"/>
</dbReference>
<dbReference type="InterPro" id="IPR018247">
    <property type="entry name" value="EF_Hand_1_Ca_BS"/>
</dbReference>
<accession>A0A7V5NY52</accession>
<proteinExistence type="inferred from homology"/>
<dbReference type="GO" id="GO:0005198">
    <property type="term" value="F:structural molecule activity"/>
    <property type="evidence" value="ECO:0007669"/>
    <property type="project" value="InterPro"/>
</dbReference>
<gene>
    <name evidence="3" type="ORF">ENJ96_00625</name>
</gene>
<comment type="similarity">
    <text evidence="1">Belongs to the flagella basal body rod proteins family.</text>
</comment>
<protein>
    <recommendedName>
        <fullName evidence="2">Flagellar basal-body/hook protein C-terminal domain-containing protein</fullName>
    </recommendedName>
</protein>
<dbReference type="AlphaFoldDB" id="A0A7V5NY52"/>
<name>A0A7V5NY52_9BACT</name>
<dbReference type="Proteomes" id="UP000886101">
    <property type="component" value="Unassembled WGS sequence"/>
</dbReference>
<organism evidence="3">
    <name type="scientific">Thermodesulfatator atlanticus</name>
    <dbReference type="NCBI Taxonomy" id="501497"/>
    <lineage>
        <taxon>Bacteria</taxon>
        <taxon>Pseudomonadati</taxon>
        <taxon>Thermodesulfobacteriota</taxon>
        <taxon>Thermodesulfobacteria</taxon>
        <taxon>Thermodesulfobacteriales</taxon>
        <taxon>Thermodesulfatatoraceae</taxon>
        <taxon>Thermodesulfatator</taxon>
    </lineage>
</organism>
<feature type="domain" description="Flagellar basal-body/hook protein C-terminal" evidence="2">
    <location>
        <begin position="850"/>
        <end position="887"/>
    </location>
</feature>
<dbReference type="PANTHER" id="PTHR30033">
    <property type="entry name" value="FLAGELLAR HOOK-ASSOCIATED PROTEIN 1"/>
    <property type="match status" value="1"/>
</dbReference>
<feature type="non-terminal residue" evidence="3">
    <location>
        <position position="1"/>
    </location>
</feature>
<evidence type="ECO:0000259" key="2">
    <source>
        <dbReference type="Pfam" id="PF06429"/>
    </source>
</evidence>
<dbReference type="GO" id="GO:0044780">
    <property type="term" value="P:bacterial-type flagellum assembly"/>
    <property type="evidence" value="ECO:0007669"/>
    <property type="project" value="InterPro"/>
</dbReference>
<dbReference type="Pfam" id="PF06429">
    <property type="entry name" value="Flg_bbr_C"/>
    <property type="match status" value="1"/>
</dbReference>
<dbReference type="GO" id="GO:0009424">
    <property type="term" value="C:bacterial-type flagellum hook"/>
    <property type="evidence" value="ECO:0007669"/>
    <property type="project" value="InterPro"/>
</dbReference>
<evidence type="ECO:0000256" key="1">
    <source>
        <dbReference type="ARBA" id="ARBA00009677"/>
    </source>
</evidence>
<dbReference type="InterPro" id="IPR002371">
    <property type="entry name" value="FlgK"/>
</dbReference>
<reference evidence="3" key="1">
    <citation type="journal article" date="2020" name="mSystems">
        <title>Genome- and Community-Level Interaction Insights into Carbon Utilization and Element Cycling Functions of Hydrothermarchaeota in Hydrothermal Sediment.</title>
        <authorList>
            <person name="Zhou Z."/>
            <person name="Liu Y."/>
            <person name="Xu W."/>
            <person name="Pan J."/>
            <person name="Luo Z.H."/>
            <person name="Li M."/>
        </authorList>
    </citation>
    <scope>NUCLEOTIDE SEQUENCE [LARGE SCALE GENOMIC DNA]</scope>
    <source>
        <strain evidence="3">HyVt-533</strain>
    </source>
</reference>
<evidence type="ECO:0000313" key="3">
    <source>
        <dbReference type="EMBL" id="HHI96340.1"/>
    </source>
</evidence>
<dbReference type="EMBL" id="DROK01000019">
    <property type="protein sequence ID" value="HHI96340.1"/>
    <property type="molecule type" value="Genomic_DNA"/>
</dbReference>
<dbReference type="PANTHER" id="PTHR30033:SF1">
    <property type="entry name" value="FLAGELLAR HOOK-ASSOCIATED PROTEIN 1"/>
    <property type="match status" value="1"/>
</dbReference>
<sequence length="891" mass="97290">NDQLSVSPEYLAAARLDREAWRSQMPLAGSYRSRLPVKNPEAVVFNDPPHRLYVRFFDKNGRQVLHETEDGFKAQELSVAVEPGDTLEDVLSKLDALEGLRAYLDGEGHLVLELDPNYSGNYAYFELGAEAPPPADSFLSFLREQGVWAPQYIAARGRQESTRWFDDPTAVSLNEGADLTLNLVFYDAEGRETGRTNLTVADGTSVKELAEALNALPEIRAGFSEGDQGLFYLSLDEAPPGSVSFTLTVSGGDGDGSLDLSSGTLAFAPVGDRQVFSGLEPVFKPTQYETDLGPQDPQNLAFSGWLNIRFFDRGGNELKSASLATYGTPDVTLTDGNGNGYVDLEDLIRALDSLPGLKAYIDNGELVVALDEGAPEGTSYFVIEGNDPLRSWGTLTLRNLAGPGPEDDSYYRLSFRIGALENWLYDKNGDPIDADPNNSVVDPFRVELTTDRGTIQILEKYNAEENARFGLSAGLDTEGRLVVELSGLYDTKSFVLTDSFARKAFEAKISANRFRGGPENRWFLMTDAPVADEDLFFSAPDDNTTTTPTALQFLTLSYQDADQNEVKKEHIFVRRSDASFTSADAFTLTDSSATVEITFYDAEGNALGSPESITLSSGTTLAEAAAALDGLSGLHAAVTDDGHLLLSLRATEFPDAGDDRRQAAFFTVSVDDDNDDRLTFSDGSTTSSITFTGSVRFKDYRQEIEGLDVDRDGLADFSTALDASGRFSLLVNDPDLNGDGAPDWSRFSLASSYSEEEGNLGVYLSRRVYYAKKGLFSELQGFEPQPGDNRNALRLSELSGASREVLGEANLYDYYTSLVGEVGIATKTVKNSKTFMEDLINQLQIMRDSVSGVSLDEEMANLIKYQQAFAASAKILTVTDEMLDKLIEAKR</sequence>
<dbReference type="SUPFAM" id="SSF64518">
    <property type="entry name" value="Phase 1 flagellin"/>
    <property type="match status" value="1"/>
</dbReference>
<comment type="caution">
    <text evidence="3">The sequence shown here is derived from an EMBL/GenBank/DDBJ whole genome shotgun (WGS) entry which is preliminary data.</text>
</comment>
<dbReference type="PROSITE" id="PS00018">
    <property type="entry name" value="EF_HAND_1"/>
    <property type="match status" value="1"/>
</dbReference>